<protein>
    <submittedName>
        <fullName evidence="2">KAP P-loop domain protein</fullName>
    </submittedName>
</protein>
<dbReference type="RefSeq" id="WP_006752315.1">
    <property type="nucleotide sequence ID" value="NZ_ABLC01000073.1"/>
</dbReference>
<sequence>MPLHQSASFQHDQPQVKSDLYGRKTFAERLGQLLVLPPDSPGIVIGIEGPWGSGKTTVVRYIVESLKRSAGEPPIVVEFNPWMLAGADALVEALLTELASGIGLDSGKKKAKKSLEAAGKILGYAGLLRHLKYLKYVPGVSLVGVAADAVGTALHEAGEVATQAATAADDAKKVVEEAEKLMAVKVGLAQRKKEVVKALKKLNRSIVVVVDDLDRLTPDEIKAVFRTIKAVADFPRVAYLLAYDRNVISESLGGGPIAGGDAYIEKIVQVAYPISPAFPWQLQGHIAKELGELLTRVDRELEPFEAELIARATGLTCSLCRYPRDIVRLTNRLTLSLASTKHEVNAADVIVAEALFQRFPKIREALVRSPEQFTGSYWSVENEVIATDWSMYFSTSKDERREAWKTHLPEDKSEIAVATAALKFLFPLTMGVSPKSSPLSHLRLSDLSRLIRFFARTSVAGVHEVADIHNLLAEPAQVSELLNSLDHSKAAEMVNHMTAYFDTARTVDGPGIVRQLIHACQTEKLAVPGTREFSRAVGLLAATCLGHCGASMPIVIDEFVANVPLTYGLDFLVTVGMSHGEIKGAEEYKIREATIFLENSSVLASAIEVWRRRAETSVVSGAVMASEDLFTVLYGLANLGCNAKNVNALEPFRKLCGDVSGGLEFFLKAAQPFKELQVDVFFLYVWNADEMAALVEKSPVSSDYDWYAKHLRTDSKVREYIDKRNGS</sequence>
<dbReference type="EMBL" id="ABLC01000073">
    <property type="protein sequence ID" value="EDT03368.1"/>
    <property type="molecule type" value="Genomic_DNA"/>
</dbReference>
<evidence type="ECO:0000313" key="3">
    <source>
        <dbReference type="Proteomes" id="UP000005463"/>
    </source>
</evidence>
<dbReference type="PANTHER" id="PTHR22674:SF6">
    <property type="entry name" value="NTPASE KAP FAMILY P-LOOP DOMAIN-CONTAINING PROTEIN 1"/>
    <property type="match status" value="1"/>
</dbReference>
<dbReference type="InterPro" id="IPR027417">
    <property type="entry name" value="P-loop_NTPase"/>
</dbReference>
<accession>B1FGH6</accession>
<evidence type="ECO:0000313" key="2">
    <source>
        <dbReference type="EMBL" id="EDT03368.1"/>
    </source>
</evidence>
<gene>
    <name evidence="2" type="ORF">BamIOP4010DRAFT_3136</name>
</gene>
<dbReference type="AlphaFoldDB" id="B1FGH6"/>
<dbReference type="Gene3D" id="3.40.50.300">
    <property type="entry name" value="P-loop containing nucleotide triphosphate hydrolases"/>
    <property type="match status" value="1"/>
</dbReference>
<dbReference type="Pfam" id="PF07693">
    <property type="entry name" value="KAP_NTPase"/>
    <property type="match status" value="1"/>
</dbReference>
<dbReference type="SUPFAM" id="SSF52540">
    <property type="entry name" value="P-loop containing nucleoside triphosphate hydrolases"/>
    <property type="match status" value="1"/>
</dbReference>
<dbReference type="PANTHER" id="PTHR22674">
    <property type="entry name" value="NTPASE, KAP FAMILY P-LOOP DOMAIN-CONTAINING 1"/>
    <property type="match status" value="1"/>
</dbReference>
<name>B1FGH6_9BURK</name>
<dbReference type="PATRIC" id="fig|396596.7.peg.4571"/>
<organism evidence="2 3">
    <name type="scientific">Burkholderia ambifaria IOP40-10</name>
    <dbReference type="NCBI Taxonomy" id="396596"/>
    <lineage>
        <taxon>Bacteria</taxon>
        <taxon>Pseudomonadati</taxon>
        <taxon>Pseudomonadota</taxon>
        <taxon>Betaproteobacteria</taxon>
        <taxon>Burkholderiales</taxon>
        <taxon>Burkholderiaceae</taxon>
        <taxon>Burkholderia</taxon>
        <taxon>Burkholderia cepacia complex</taxon>
    </lineage>
</organism>
<dbReference type="InterPro" id="IPR052754">
    <property type="entry name" value="NTPase_KAP_P-loop"/>
</dbReference>
<evidence type="ECO:0000259" key="1">
    <source>
        <dbReference type="Pfam" id="PF07693"/>
    </source>
</evidence>
<comment type="caution">
    <text evidence="2">The sequence shown here is derived from an EMBL/GenBank/DDBJ whole genome shotgun (WGS) entry which is preliminary data.</text>
</comment>
<reference evidence="2 3" key="1">
    <citation type="submission" date="2008-03" db="EMBL/GenBank/DDBJ databases">
        <title>Sequencing of the draft genome and assembly of Burkholderia ambifaria IOP40-10.</title>
        <authorList>
            <consortium name="US DOE Joint Genome Institute (JGI-PGF)"/>
            <person name="Copeland A."/>
            <person name="Lucas S."/>
            <person name="Lapidus A."/>
            <person name="Glavina del Rio T."/>
            <person name="Dalin E."/>
            <person name="Tice H."/>
            <person name="Bruce D."/>
            <person name="Goodwin L."/>
            <person name="Pitluck S."/>
            <person name="Larimer F."/>
            <person name="Land M.L."/>
            <person name="Hauser L."/>
            <person name="Tiedje J."/>
            <person name="Richardson P."/>
        </authorList>
    </citation>
    <scope>NUCLEOTIDE SEQUENCE [LARGE SCALE GENOMIC DNA]</scope>
    <source>
        <strain evidence="2 3">IOP40-10</strain>
    </source>
</reference>
<feature type="domain" description="KAP NTPase" evidence="1">
    <location>
        <begin position="23"/>
        <end position="334"/>
    </location>
</feature>
<dbReference type="InterPro" id="IPR011646">
    <property type="entry name" value="KAP_P-loop"/>
</dbReference>
<dbReference type="Proteomes" id="UP000005463">
    <property type="component" value="Unassembled WGS sequence"/>
</dbReference>
<proteinExistence type="predicted"/>